<comment type="caution">
    <text evidence="2">The sequence shown here is derived from an EMBL/GenBank/DDBJ whole genome shotgun (WGS) entry which is preliminary data.</text>
</comment>
<gene>
    <name evidence="2" type="ORF">NDU88_002015</name>
</gene>
<proteinExistence type="predicted"/>
<evidence type="ECO:0000256" key="1">
    <source>
        <dbReference type="SAM" id="MobiDB-lite"/>
    </source>
</evidence>
<feature type="region of interest" description="Disordered" evidence="1">
    <location>
        <begin position="21"/>
        <end position="130"/>
    </location>
</feature>
<reference evidence="2" key="1">
    <citation type="journal article" date="2022" name="bioRxiv">
        <title>Sequencing and chromosome-scale assembly of the giantPleurodeles waltlgenome.</title>
        <authorList>
            <person name="Brown T."/>
            <person name="Elewa A."/>
            <person name="Iarovenko S."/>
            <person name="Subramanian E."/>
            <person name="Araus A.J."/>
            <person name="Petzold A."/>
            <person name="Susuki M."/>
            <person name="Suzuki K.-i.T."/>
            <person name="Hayashi T."/>
            <person name="Toyoda A."/>
            <person name="Oliveira C."/>
            <person name="Osipova E."/>
            <person name="Leigh N.D."/>
            <person name="Simon A."/>
            <person name="Yun M.H."/>
        </authorList>
    </citation>
    <scope>NUCLEOTIDE SEQUENCE</scope>
    <source>
        <strain evidence="2">20211129_DDA</strain>
        <tissue evidence="2">Liver</tissue>
    </source>
</reference>
<protein>
    <submittedName>
        <fullName evidence="2">Uncharacterized protein</fullName>
    </submittedName>
</protein>
<sequence>MGQAKGLEWARKMVAAQGAQQQLENTAAANTDEVQPLDSGLCLPSGESVIAPAKRKRPARASAGNKLKAAKKDMADSNLPEGPSTSQKDGGSRRTKKDILEQESAGAPAQQGLLPQGWTYKLSRSKQECL</sequence>
<feature type="compositionally biased region" description="Polar residues" evidence="1">
    <location>
        <begin position="21"/>
        <end position="33"/>
    </location>
</feature>
<keyword evidence="3" id="KW-1185">Reference proteome</keyword>
<dbReference type="AlphaFoldDB" id="A0AAV7LB55"/>
<dbReference type="EMBL" id="JANPWB010000015">
    <property type="protein sequence ID" value="KAJ1088861.1"/>
    <property type="molecule type" value="Genomic_DNA"/>
</dbReference>
<evidence type="ECO:0000313" key="2">
    <source>
        <dbReference type="EMBL" id="KAJ1088861.1"/>
    </source>
</evidence>
<accession>A0AAV7LB55</accession>
<dbReference type="Proteomes" id="UP001066276">
    <property type="component" value="Chromosome 11"/>
</dbReference>
<evidence type="ECO:0000313" key="3">
    <source>
        <dbReference type="Proteomes" id="UP001066276"/>
    </source>
</evidence>
<name>A0AAV7LB55_PLEWA</name>
<organism evidence="2 3">
    <name type="scientific">Pleurodeles waltl</name>
    <name type="common">Iberian ribbed newt</name>
    <dbReference type="NCBI Taxonomy" id="8319"/>
    <lineage>
        <taxon>Eukaryota</taxon>
        <taxon>Metazoa</taxon>
        <taxon>Chordata</taxon>
        <taxon>Craniata</taxon>
        <taxon>Vertebrata</taxon>
        <taxon>Euteleostomi</taxon>
        <taxon>Amphibia</taxon>
        <taxon>Batrachia</taxon>
        <taxon>Caudata</taxon>
        <taxon>Salamandroidea</taxon>
        <taxon>Salamandridae</taxon>
        <taxon>Pleurodelinae</taxon>
        <taxon>Pleurodeles</taxon>
    </lineage>
</organism>